<proteinExistence type="predicted"/>
<comment type="caution">
    <text evidence="1">The sequence shown here is derived from an EMBL/GenBank/DDBJ whole genome shotgun (WGS) entry which is preliminary data.</text>
</comment>
<dbReference type="EMBL" id="MU277191">
    <property type="protein sequence ID" value="KAI0066832.1"/>
    <property type="molecule type" value="Genomic_DNA"/>
</dbReference>
<protein>
    <submittedName>
        <fullName evidence="1">Uncharacterized protein</fullName>
    </submittedName>
</protein>
<sequence>MTITRLPLYPSSGARASLSPSQLASLNEKIAHCLQQTIALPPEKRNSSATQAFVSSYAKDAAQEFLQTLIWDAAPSSETKIETREAKTIRARVLLLSERLASSGSLELSTLLDLTIVYPTHPARLRALLSSAVRAAPTLPAELTATAIPAFTTILTNTTSTGLYSLRKTAHCILCLLRPAPPGIVRAFAMDKPFMLGIARAYDAGLAALVQSYGGLRLPPDGSDLGRPLDEWERIFLETKVALLDIFHLLLKVLLDGLTRSTGPALAADSEKTFDIIFALHELPDSSSSSSSSSASTPFLNRTLLADYQHSYDLSHLLESTLSKMASEDARLEFLTTALHSLDDEPQASSGPRPGALKLLLGSGVPPGIDNIGRGPRPPVSAPSEDKKVDQQVSDALAILPDYDPAYIRALLLHTEYGGSVEGVVGALLEGTAPAPEAVTQQQPVHASTEQEPFEFTRDRRNVFDDEAMDLSKLRVGKKRFVTNKPVDIHHSSRPYLVSGDAATVLRDRTFIEQMKADILRRAEAVSDSEEEDEPSGGTGKGKAMHVAFDEELEEIDAVRVVGDGEGTSEEDDDDDELVGTSGQATPAKANPEATIELAYIADAKVFERDAATRRSEERTALRSQTGWSDEQIEGWRIMLERNPKQKERMLAKHEFAGNKIVAGPLLVGPSRSEGEGSRGRGRGGGRGGRGGGRSRGGGGGGSEQQDRAWKDKHKASRANHNRKRGHDKKMSRVAGPPPS</sequence>
<reference evidence="1" key="1">
    <citation type="submission" date="2021-03" db="EMBL/GenBank/DDBJ databases">
        <authorList>
            <consortium name="DOE Joint Genome Institute"/>
            <person name="Ahrendt S."/>
            <person name="Looney B.P."/>
            <person name="Miyauchi S."/>
            <person name="Morin E."/>
            <person name="Drula E."/>
            <person name="Courty P.E."/>
            <person name="Chicoki N."/>
            <person name="Fauchery L."/>
            <person name="Kohler A."/>
            <person name="Kuo A."/>
            <person name="Labutti K."/>
            <person name="Pangilinan J."/>
            <person name="Lipzen A."/>
            <person name="Riley R."/>
            <person name="Andreopoulos W."/>
            <person name="He G."/>
            <person name="Johnson J."/>
            <person name="Barry K.W."/>
            <person name="Grigoriev I.V."/>
            <person name="Nagy L."/>
            <person name="Hibbett D."/>
            <person name="Henrissat B."/>
            <person name="Matheny P.B."/>
            <person name="Labbe J."/>
            <person name="Martin F."/>
        </authorList>
    </citation>
    <scope>NUCLEOTIDE SEQUENCE</scope>
    <source>
        <strain evidence="1">HHB10654</strain>
    </source>
</reference>
<reference evidence="1" key="2">
    <citation type="journal article" date="2022" name="New Phytol.">
        <title>Evolutionary transition to the ectomycorrhizal habit in the genomes of a hyperdiverse lineage of mushroom-forming fungi.</title>
        <authorList>
            <person name="Looney B."/>
            <person name="Miyauchi S."/>
            <person name="Morin E."/>
            <person name="Drula E."/>
            <person name="Courty P.E."/>
            <person name="Kohler A."/>
            <person name="Kuo A."/>
            <person name="LaButti K."/>
            <person name="Pangilinan J."/>
            <person name="Lipzen A."/>
            <person name="Riley R."/>
            <person name="Andreopoulos W."/>
            <person name="He G."/>
            <person name="Johnson J."/>
            <person name="Nolan M."/>
            <person name="Tritt A."/>
            <person name="Barry K.W."/>
            <person name="Grigoriev I.V."/>
            <person name="Nagy L.G."/>
            <person name="Hibbett D."/>
            <person name="Henrissat B."/>
            <person name="Matheny P.B."/>
            <person name="Labbe J."/>
            <person name="Martin F.M."/>
        </authorList>
    </citation>
    <scope>NUCLEOTIDE SEQUENCE</scope>
    <source>
        <strain evidence="1">HHB10654</strain>
    </source>
</reference>
<accession>A0ACB8TEI2</accession>
<dbReference type="Proteomes" id="UP000814140">
    <property type="component" value="Unassembled WGS sequence"/>
</dbReference>
<evidence type="ECO:0000313" key="1">
    <source>
        <dbReference type="EMBL" id="KAI0066832.1"/>
    </source>
</evidence>
<keyword evidence="2" id="KW-1185">Reference proteome</keyword>
<evidence type="ECO:0000313" key="2">
    <source>
        <dbReference type="Proteomes" id="UP000814140"/>
    </source>
</evidence>
<gene>
    <name evidence="1" type="ORF">BV25DRAFT_1987939</name>
</gene>
<organism evidence="1 2">
    <name type="scientific">Artomyces pyxidatus</name>
    <dbReference type="NCBI Taxonomy" id="48021"/>
    <lineage>
        <taxon>Eukaryota</taxon>
        <taxon>Fungi</taxon>
        <taxon>Dikarya</taxon>
        <taxon>Basidiomycota</taxon>
        <taxon>Agaricomycotina</taxon>
        <taxon>Agaricomycetes</taxon>
        <taxon>Russulales</taxon>
        <taxon>Auriscalpiaceae</taxon>
        <taxon>Artomyces</taxon>
    </lineage>
</organism>
<name>A0ACB8TEI2_9AGAM</name>